<dbReference type="PANTHER" id="PTHR43356:SF2">
    <property type="entry name" value="PHOSPHATE ACETYLTRANSFERASE"/>
    <property type="match status" value="1"/>
</dbReference>
<dbReference type="OrthoDB" id="9774179at2"/>
<dbReference type="AlphaFoldDB" id="A0A1G8YLE8"/>
<proteinExistence type="inferred from homology"/>
<evidence type="ECO:0000256" key="1">
    <source>
        <dbReference type="ARBA" id="ARBA00005656"/>
    </source>
</evidence>
<evidence type="ECO:0000313" key="5">
    <source>
        <dbReference type="EMBL" id="SDK03689.1"/>
    </source>
</evidence>
<evidence type="ECO:0000256" key="3">
    <source>
        <dbReference type="ARBA" id="ARBA00023315"/>
    </source>
</evidence>
<protein>
    <submittedName>
        <fullName evidence="5">Phosphate butyryltransferase</fullName>
    </submittedName>
</protein>
<sequence length="278" mass="30421">MHTVAVAGGSKSEIKELVQLSLEDWGDQVKFIVFDTEDNIDLDDLWEYRGYSSEEEMIREAVRSVASGESGILLKGGIKTHTLLKEVLKKEYKLKKQDLLSHVALVNLPALDRRILLTDAGMNITPDDDQLEQIINNAIQVGQSIGLIKPKVALISSAENVNPKMPSSLTADRLTKRFKDHKEATVYGPISLDLSLSEAAVASKRFTGPIAGDADILVVPNIDVGNVLYKTFLLFGDATIGGTIVGTNVPIVLTSRSDKVRSKLYALRFALMQAESNQ</sequence>
<dbReference type="InterPro" id="IPR050500">
    <property type="entry name" value="Phos_Acetyltrans/Butyryltrans"/>
</dbReference>
<name>A0A1G8YLE8_9LACT</name>
<dbReference type="GO" id="GO:0016746">
    <property type="term" value="F:acyltransferase activity"/>
    <property type="evidence" value="ECO:0007669"/>
    <property type="project" value="UniProtKB-KW"/>
</dbReference>
<gene>
    <name evidence="5" type="ORF">SAMN04488098_101036</name>
</gene>
<feature type="domain" description="Phosphate acetyl/butaryl transferase" evidence="4">
    <location>
        <begin position="59"/>
        <end position="265"/>
    </location>
</feature>
<dbReference type="PIRSF" id="PIRSF000428">
    <property type="entry name" value="P_Ac_trans"/>
    <property type="match status" value="1"/>
</dbReference>
<keyword evidence="6" id="KW-1185">Reference proteome</keyword>
<dbReference type="RefSeq" id="WP_091265789.1">
    <property type="nucleotide sequence ID" value="NZ_FNFK01000010.1"/>
</dbReference>
<accession>A0A1G8YLE8</accession>
<evidence type="ECO:0000313" key="6">
    <source>
        <dbReference type="Proteomes" id="UP000199433"/>
    </source>
</evidence>
<dbReference type="PANTHER" id="PTHR43356">
    <property type="entry name" value="PHOSPHATE ACETYLTRANSFERASE"/>
    <property type="match status" value="1"/>
</dbReference>
<reference evidence="6" key="1">
    <citation type="submission" date="2016-10" db="EMBL/GenBank/DDBJ databases">
        <authorList>
            <person name="Varghese N."/>
            <person name="Submissions S."/>
        </authorList>
    </citation>
    <scope>NUCLEOTIDE SEQUENCE [LARGE SCALE GENOMIC DNA]</scope>
    <source>
        <strain evidence="6">DSM 19181</strain>
    </source>
</reference>
<evidence type="ECO:0000256" key="2">
    <source>
        <dbReference type="ARBA" id="ARBA00022679"/>
    </source>
</evidence>
<dbReference type="Pfam" id="PF01515">
    <property type="entry name" value="PTA_PTB"/>
    <property type="match status" value="1"/>
</dbReference>
<keyword evidence="2 5" id="KW-0808">Transferase</keyword>
<organism evidence="5 6">
    <name type="scientific">Alkalibacterium thalassium</name>
    <dbReference type="NCBI Taxonomy" id="426701"/>
    <lineage>
        <taxon>Bacteria</taxon>
        <taxon>Bacillati</taxon>
        <taxon>Bacillota</taxon>
        <taxon>Bacilli</taxon>
        <taxon>Lactobacillales</taxon>
        <taxon>Carnobacteriaceae</taxon>
        <taxon>Alkalibacterium</taxon>
    </lineage>
</organism>
<dbReference type="InterPro" id="IPR012147">
    <property type="entry name" value="P_Ac_Bu_trans"/>
</dbReference>
<comment type="similarity">
    <text evidence="1">Belongs to the phosphate acetyltransferase and butyryltransferase family.</text>
</comment>
<dbReference type="InterPro" id="IPR002505">
    <property type="entry name" value="PTA_PTB"/>
</dbReference>
<evidence type="ECO:0000259" key="4">
    <source>
        <dbReference type="Pfam" id="PF01515"/>
    </source>
</evidence>
<dbReference type="STRING" id="426701.SAMN04488098_101036"/>
<dbReference type="Proteomes" id="UP000199433">
    <property type="component" value="Unassembled WGS sequence"/>
</dbReference>
<dbReference type="Gene3D" id="3.40.718.10">
    <property type="entry name" value="Isopropylmalate Dehydrogenase"/>
    <property type="match status" value="1"/>
</dbReference>
<keyword evidence="3" id="KW-0012">Acyltransferase</keyword>
<dbReference type="EMBL" id="FNFK01000010">
    <property type="protein sequence ID" value="SDK03689.1"/>
    <property type="molecule type" value="Genomic_DNA"/>
</dbReference>
<dbReference type="SUPFAM" id="SSF53659">
    <property type="entry name" value="Isocitrate/Isopropylmalate dehydrogenase-like"/>
    <property type="match status" value="1"/>
</dbReference>